<dbReference type="InParanoid" id="A0A7M7J6G1"/>
<feature type="transmembrane region" description="Helical" evidence="11">
    <location>
        <begin position="115"/>
        <end position="136"/>
    </location>
</feature>
<evidence type="ECO:0000313" key="14">
    <source>
        <dbReference type="Proteomes" id="UP000594260"/>
    </source>
</evidence>
<dbReference type="RefSeq" id="XP_022645072.1">
    <property type="nucleotide sequence ID" value="XM_022789337.1"/>
</dbReference>
<evidence type="ECO:0000256" key="11">
    <source>
        <dbReference type="SAM" id="Phobius"/>
    </source>
</evidence>
<protein>
    <recommendedName>
        <fullName evidence="12">G-protein coupled receptors family 1 profile domain-containing protein</fullName>
    </recommendedName>
</protein>
<keyword evidence="4 10" id="KW-0812">Transmembrane</keyword>
<dbReference type="EnsemblMetazoa" id="XM_022789275">
    <property type="protein sequence ID" value="XP_022645010"/>
    <property type="gene ID" value="LOC111243531"/>
</dbReference>
<dbReference type="EnsemblMetazoa" id="XM_022789284">
    <property type="protein sequence ID" value="XP_022645019"/>
    <property type="gene ID" value="LOC111243531"/>
</dbReference>
<dbReference type="PRINTS" id="PR00237">
    <property type="entry name" value="GPCRRHODOPSN"/>
</dbReference>
<dbReference type="Proteomes" id="UP000594260">
    <property type="component" value="Unplaced"/>
</dbReference>
<feature type="transmembrane region" description="Helical" evidence="11">
    <location>
        <begin position="156"/>
        <end position="178"/>
    </location>
</feature>
<dbReference type="RefSeq" id="XP_022645010.1">
    <property type="nucleotide sequence ID" value="XM_022789275.1"/>
</dbReference>
<dbReference type="RefSeq" id="XP_022645045.1">
    <property type="nucleotide sequence ID" value="XM_022789310.1"/>
</dbReference>
<dbReference type="EnsemblMetazoa" id="XM_022789268">
    <property type="protein sequence ID" value="XP_022645003"/>
    <property type="gene ID" value="LOC111243531"/>
</dbReference>
<dbReference type="InterPro" id="IPR017452">
    <property type="entry name" value="GPCR_Rhodpsn_7TM"/>
</dbReference>
<dbReference type="EnsemblMetazoa" id="XM_022789292">
    <property type="protein sequence ID" value="XP_022645027"/>
    <property type="gene ID" value="LOC111243531"/>
</dbReference>
<dbReference type="KEGG" id="vde:111243531"/>
<dbReference type="GO" id="GO:0004989">
    <property type="term" value="F:octopamine receptor activity"/>
    <property type="evidence" value="ECO:0007669"/>
    <property type="project" value="TreeGrafter"/>
</dbReference>
<dbReference type="CDD" id="cd15065">
    <property type="entry name" value="7tmA_Ap5-HTB1-like"/>
    <property type="match status" value="1"/>
</dbReference>
<dbReference type="InterPro" id="IPR000276">
    <property type="entry name" value="GPCR_Rhodpsn"/>
</dbReference>
<evidence type="ECO:0000256" key="6">
    <source>
        <dbReference type="ARBA" id="ARBA00023040"/>
    </source>
</evidence>
<dbReference type="PROSITE" id="PS00237">
    <property type="entry name" value="G_PROTEIN_RECEP_F1_1"/>
    <property type="match status" value="1"/>
</dbReference>
<keyword evidence="6 10" id="KW-0297">G-protein coupled receptor</keyword>
<keyword evidence="7 11" id="KW-0472">Membrane</keyword>
<dbReference type="Pfam" id="PF00001">
    <property type="entry name" value="7tm_1"/>
    <property type="match status" value="2"/>
</dbReference>
<dbReference type="PROSITE" id="PS50262">
    <property type="entry name" value="G_PROTEIN_RECEP_F1_2"/>
    <property type="match status" value="1"/>
</dbReference>
<feature type="transmembrane region" description="Helical" evidence="11">
    <location>
        <begin position="269"/>
        <end position="288"/>
    </location>
</feature>
<dbReference type="EnsemblMetazoa" id="XM_022789258">
    <property type="protein sequence ID" value="XP_022644993"/>
    <property type="gene ID" value="LOC111243531"/>
</dbReference>
<comment type="subcellular location">
    <subcellularLocation>
        <location evidence="1">Cell membrane</location>
        <topology evidence="1">Multi-pass membrane protein</topology>
    </subcellularLocation>
</comment>
<keyword evidence="9 10" id="KW-0807">Transducer</keyword>
<dbReference type="SMART" id="SM01381">
    <property type="entry name" value="7TM_GPCR_Srsx"/>
    <property type="match status" value="1"/>
</dbReference>
<evidence type="ECO:0000256" key="4">
    <source>
        <dbReference type="ARBA" id="ARBA00022692"/>
    </source>
</evidence>
<dbReference type="EnsemblMetazoa" id="XM_022789326">
    <property type="protein sequence ID" value="XP_022645061"/>
    <property type="gene ID" value="LOC111243531"/>
</dbReference>
<comment type="similarity">
    <text evidence="2 10">Belongs to the G-protein coupled receptor 1 family.</text>
</comment>
<dbReference type="EnsemblMetazoa" id="XM_022789310">
    <property type="protein sequence ID" value="XP_022645045"/>
    <property type="gene ID" value="LOC111243531"/>
</dbReference>
<evidence type="ECO:0000256" key="2">
    <source>
        <dbReference type="ARBA" id="ARBA00010663"/>
    </source>
</evidence>
<accession>A0A7M7J6G1</accession>
<name>A0A7M7J6G1_VARDE</name>
<dbReference type="RefSeq" id="XP_022645061.1">
    <property type="nucleotide sequence ID" value="XM_022789326.1"/>
</dbReference>
<dbReference type="RefSeq" id="XP_022645054.1">
    <property type="nucleotide sequence ID" value="XM_022789319.1"/>
</dbReference>
<dbReference type="OrthoDB" id="5957871at2759"/>
<dbReference type="RefSeq" id="XP_022645080.1">
    <property type="nucleotide sequence ID" value="XM_022789345.1"/>
</dbReference>
<dbReference type="EnsemblMetazoa" id="XM_022789355">
    <property type="protein sequence ID" value="XP_022645090"/>
    <property type="gene ID" value="LOC111243531"/>
</dbReference>
<dbReference type="RefSeq" id="XP_022645003.1">
    <property type="nucleotide sequence ID" value="XM_022789268.1"/>
</dbReference>
<evidence type="ECO:0000256" key="7">
    <source>
        <dbReference type="ARBA" id="ARBA00023136"/>
    </source>
</evidence>
<keyword evidence="8 10" id="KW-0675">Receptor</keyword>
<feature type="transmembrane region" description="Helical" evidence="11">
    <location>
        <begin position="38"/>
        <end position="65"/>
    </location>
</feature>
<dbReference type="RefSeq" id="XP_022645019.1">
    <property type="nucleotide sequence ID" value="XM_022789284.1"/>
</dbReference>
<organism evidence="13 14">
    <name type="scientific">Varroa destructor</name>
    <name type="common">Honeybee mite</name>
    <dbReference type="NCBI Taxonomy" id="109461"/>
    <lineage>
        <taxon>Eukaryota</taxon>
        <taxon>Metazoa</taxon>
        <taxon>Ecdysozoa</taxon>
        <taxon>Arthropoda</taxon>
        <taxon>Chelicerata</taxon>
        <taxon>Arachnida</taxon>
        <taxon>Acari</taxon>
        <taxon>Parasitiformes</taxon>
        <taxon>Mesostigmata</taxon>
        <taxon>Gamasina</taxon>
        <taxon>Dermanyssoidea</taxon>
        <taxon>Varroidae</taxon>
        <taxon>Varroa</taxon>
    </lineage>
</organism>
<evidence type="ECO:0000256" key="8">
    <source>
        <dbReference type="ARBA" id="ARBA00023170"/>
    </source>
</evidence>
<dbReference type="RefSeq" id="XP_022644993.1">
    <property type="nucleotide sequence ID" value="XM_022789258.1"/>
</dbReference>
<keyword evidence="5 11" id="KW-1133">Transmembrane helix</keyword>
<evidence type="ECO:0000259" key="12">
    <source>
        <dbReference type="PROSITE" id="PS50262"/>
    </source>
</evidence>
<feature type="transmembrane region" description="Helical" evidence="11">
    <location>
        <begin position="319"/>
        <end position="341"/>
    </location>
</feature>
<reference evidence="13" key="1">
    <citation type="submission" date="2021-01" db="UniProtKB">
        <authorList>
            <consortium name="EnsemblMetazoa"/>
        </authorList>
    </citation>
    <scope>IDENTIFICATION</scope>
</reference>
<dbReference type="EnsemblMetazoa" id="XM_022789319">
    <property type="protein sequence ID" value="XP_022645054"/>
    <property type="gene ID" value="LOC111243531"/>
</dbReference>
<feature type="transmembrane region" description="Helical" evidence="11">
    <location>
        <begin position="353"/>
        <end position="376"/>
    </location>
</feature>
<dbReference type="AlphaFoldDB" id="A0A7M7J6G1"/>
<dbReference type="GO" id="GO:0043410">
    <property type="term" value="P:positive regulation of MAPK cascade"/>
    <property type="evidence" value="ECO:0007669"/>
    <property type="project" value="TreeGrafter"/>
</dbReference>
<evidence type="ECO:0000313" key="13">
    <source>
        <dbReference type="EnsemblMetazoa" id="XP_022645037"/>
    </source>
</evidence>
<dbReference type="GO" id="GO:0071880">
    <property type="term" value="P:adenylate cyclase-activating adrenergic receptor signaling pathway"/>
    <property type="evidence" value="ECO:0007669"/>
    <property type="project" value="TreeGrafter"/>
</dbReference>
<dbReference type="Gene3D" id="1.20.1070.10">
    <property type="entry name" value="Rhodopsin 7-helix transmembrane proteins"/>
    <property type="match status" value="1"/>
</dbReference>
<feature type="transmembrane region" description="Helical" evidence="11">
    <location>
        <begin position="77"/>
        <end position="99"/>
    </location>
</feature>
<evidence type="ECO:0000256" key="5">
    <source>
        <dbReference type="ARBA" id="ARBA00022989"/>
    </source>
</evidence>
<dbReference type="FunCoup" id="A0A7M7J6G1">
    <property type="interactions" value="112"/>
</dbReference>
<evidence type="ECO:0000256" key="9">
    <source>
        <dbReference type="ARBA" id="ARBA00023224"/>
    </source>
</evidence>
<dbReference type="RefSeq" id="XP_022645037.1">
    <property type="nucleotide sequence ID" value="XM_022789302.1"/>
</dbReference>
<keyword evidence="3" id="KW-1003">Cell membrane</keyword>
<evidence type="ECO:0000256" key="1">
    <source>
        <dbReference type="ARBA" id="ARBA00004651"/>
    </source>
</evidence>
<dbReference type="RefSeq" id="XP_022645090.1">
    <property type="nucleotide sequence ID" value="XM_022789355.1"/>
</dbReference>
<dbReference type="EnsemblMetazoa" id="XM_022789302">
    <property type="protein sequence ID" value="XP_022645037"/>
    <property type="gene ID" value="LOC111243531"/>
</dbReference>
<evidence type="ECO:0000256" key="3">
    <source>
        <dbReference type="ARBA" id="ARBA00022475"/>
    </source>
</evidence>
<sequence>MKLTHTLRPPSALRQLQLQLRISRKGTNDAMLSEDVSWIRYLVGSVLTAIIFTAISGNVLVCWAICADRRLRKLGNLFIVSLAVADLLVSGIVMTFALANDLMGYWAFGPQFCDAWIAMDVMCSTASILNLCAISLDRFIHIKDPLRYCRWMSKRVVLAVIAAMWMLSAMVSFVPISLGWHRSFQSESIDEMIVVHTEGRVEIGSAPPEALVLESNGTLNWTELTFVTTSSMVSGTSTGSEVVTDLQRDLHQPKCEMDLTKEYAVSSSLISFCIPCMVMIALYCRLYFYARKHVKSIRALNKPLNGGAVQHQAHDHKAAVTLGIIVGVFLFCWVPFFAVNIAAPFCKTCIPEIVFKVLTWLGYFNSALNPIIYSIFNTEFRDAFRKIITTHFLVFSSCSQRDSIRSRHAQHQQQNNNSCNYVPANCNLLLPIHPNQNNQEPRILVKSPMVESCQV</sequence>
<dbReference type="EnsemblMetazoa" id="XM_022789345">
    <property type="protein sequence ID" value="XP_022645080"/>
    <property type="gene ID" value="LOC111243531"/>
</dbReference>
<dbReference type="PANTHER" id="PTHR24248:SF187">
    <property type="entry name" value="OCTOPAMINE RECEPTOR BETA-2R"/>
    <property type="match status" value="1"/>
</dbReference>
<dbReference type="GeneID" id="111243531"/>
<dbReference type="OMA" id="FCNIWIS"/>
<dbReference type="PANTHER" id="PTHR24248">
    <property type="entry name" value="ADRENERGIC RECEPTOR-RELATED G-PROTEIN COUPLED RECEPTOR"/>
    <property type="match status" value="1"/>
</dbReference>
<feature type="domain" description="G-protein coupled receptors family 1 profile" evidence="12">
    <location>
        <begin position="57"/>
        <end position="373"/>
    </location>
</feature>
<keyword evidence="14" id="KW-1185">Reference proteome</keyword>
<dbReference type="SUPFAM" id="SSF81321">
    <property type="entry name" value="Family A G protein-coupled receptor-like"/>
    <property type="match status" value="2"/>
</dbReference>
<dbReference type="EnsemblMetazoa" id="XM_022789337">
    <property type="protein sequence ID" value="XP_022645072"/>
    <property type="gene ID" value="LOC111243531"/>
</dbReference>
<dbReference type="RefSeq" id="XP_022645027.1">
    <property type="nucleotide sequence ID" value="XM_022789292.1"/>
</dbReference>
<proteinExistence type="inferred from homology"/>
<dbReference type="GO" id="GO:0005886">
    <property type="term" value="C:plasma membrane"/>
    <property type="evidence" value="ECO:0007669"/>
    <property type="project" value="UniProtKB-SubCell"/>
</dbReference>
<evidence type="ECO:0000256" key="10">
    <source>
        <dbReference type="RuleBase" id="RU000688"/>
    </source>
</evidence>